<keyword evidence="2" id="KW-1185">Reference proteome</keyword>
<organism evidence="1 2">
    <name type="scientific">Naegleria lovaniensis</name>
    <name type="common">Amoeba</name>
    <dbReference type="NCBI Taxonomy" id="51637"/>
    <lineage>
        <taxon>Eukaryota</taxon>
        <taxon>Discoba</taxon>
        <taxon>Heterolobosea</taxon>
        <taxon>Tetramitia</taxon>
        <taxon>Eutetramitia</taxon>
        <taxon>Vahlkampfiidae</taxon>
        <taxon>Naegleria</taxon>
    </lineage>
</organism>
<comment type="caution">
    <text evidence="1">The sequence shown here is derived from an EMBL/GenBank/DDBJ whole genome shotgun (WGS) entry which is preliminary data.</text>
</comment>
<evidence type="ECO:0000313" key="1">
    <source>
        <dbReference type="EMBL" id="KAG2378199.1"/>
    </source>
</evidence>
<name>A0AA88GIP1_NAELO</name>
<dbReference type="Proteomes" id="UP000816034">
    <property type="component" value="Unassembled WGS sequence"/>
</dbReference>
<dbReference type="EMBL" id="PYSW02000034">
    <property type="protein sequence ID" value="KAG2378199.1"/>
    <property type="molecule type" value="Genomic_DNA"/>
</dbReference>
<dbReference type="GeneID" id="68100796"/>
<dbReference type="Gene3D" id="1.10.167.10">
    <property type="entry name" value="Regulator of G-protein Signalling 4, domain 2"/>
    <property type="match status" value="1"/>
</dbReference>
<proteinExistence type="predicted"/>
<dbReference type="RefSeq" id="XP_044545461.1">
    <property type="nucleotide sequence ID" value="XM_044698408.1"/>
</dbReference>
<accession>A0AA88GIP1</accession>
<dbReference type="AlphaFoldDB" id="A0AA88GIP1"/>
<dbReference type="InterPro" id="IPR044926">
    <property type="entry name" value="RGS_subdomain_2"/>
</dbReference>
<evidence type="ECO:0000313" key="2">
    <source>
        <dbReference type="Proteomes" id="UP000816034"/>
    </source>
</evidence>
<protein>
    <submittedName>
        <fullName evidence="1">Uncharacterized protein</fullName>
    </submittedName>
</protein>
<gene>
    <name evidence="1" type="ORF">C9374_008342</name>
</gene>
<sequence length="77" mass="9046">MALHIVKTYLSDSSPLELNMPKVTQRGQEILQAMEEHENDSHVFDSIREHCLMDMKDVFERLKSSNKEISKLIESWK</sequence>
<dbReference type="InterPro" id="IPR036305">
    <property type="entry name" value="RGS_sf"/>
</dbReference>
<dbReference type="SUPFAM" id="SSF48097">
    <property type="entry name" value="Regulator of G-protein signaling, RGS"/>
    <property type="match status" value="1"/>
</dbReference>
<reference evidence="1 2" key="1">
    <citation type="journal article" date="2018" name="BMC Genomics">
        <title>The genome of Naegleria lovaniensis, the basis for a comparative approach to unravel pathogenicity factors of the human pathogenic amoeba N. fowleri.</title>
        <authorList>
            <person name="Liechti N."/>
            <person name="Schurch N."/>
            <person name="Bruggmann R."/>
            <person name="Wittwer M."/>
        </authorList>
    </citation>
    <scope>NUCLEOTIDE SEQUENCE [LARGE SCALE GENOMIC DNA]</scope>
    <source>
        <strain evidence="1 2">ATCC 30569</strain>
    </source>
</reference>